<evidence type="ECO:0000313" key="4">
    <source>
        <dbReference type="Proteomes" id="UP000638732"/>
    </source>
</evidence>
<dbReference type="InterPro" id="IPR043502">
    <property type="entry name" value="DNA/RNA_pol_sf"/>
</dbReference>
<dbReference type="RefSeq" id="WP_166587197.1">
    <property type="nucleotide sequence ID" value="NZ_WWEO01000044.1"/>
</dbReference>
<dbReference type="PANTHER" id="PTHR35369:SF2">
    <property type="entry name" value="BLR3025 PROTEIN"/>
    <property type="match status" value="1"/>
</dbReference>
<dbReference type="GO" id="GO:0006281">
    <property type="term" value="P:DNA repair"/>
    <property type="evidence" value="ECO:0007669"/>
    <property type="project" value="InterPro"/>
</dbReference>
<organism evidence="3 4">
    <name type="scientific">Mucilaginibacter agri</name>
    <dbReference type="NCBI Taxonomy" id="2695265"/>
    <lineage>
        <taxon>Bacteria</taxon>
        <taxon>Pseudomonadati</taxon>
        <taxon>Bacteroidota</taxon>
        <taxon>Sphingobacteriia</taxon>
        <taxon>Sphingobacteriales</taxon>
        <taxon>Sphingobacteriaceae</taxon>
        <taxon>Mucilaginibacter</taxon>
    </lineage>
</organism>
<dbReference type="SUPFAM" id="SSF56672">
    <property type="entry name" value="DNA/RNA polymerases"/>
    <property type="match status" value="1"/>
</dbReference>
<sequence>MARRFLSIWFRYLTTDWLTIRKPELQTLPFVFATPVHGRMTVTAANALAEAQGITPGNVLADAKAIIANLEVFDEKPDRAAKLLKGLGLWCIRYTPIIALDLPDGLILDISGCAHLWDGEHAYLSEIVSRLQSKGYHARAAIADTIGAAWAIARFGHGAPIVKSNELRTNLLSLPANALRLDPVVLERLQKLGLRTVKSFISMPRSALRRRFGKELLLRVDQALGEEDEPLQLIKPVEPYQERLPCMEPIRTATGIEIAIQRLLENLCQRLQEEGKGLRTAILKCYRIDGKVIKVEIGTNQASHHTGHLFKLFELKIPTIEPALGIELFILEAIKVEDVAQIQEALWGKKVGLDNPNVIELLDRIANKVGPTAIRRYLPDEHYWPERSIKQVSSLQQKPAIAWRVDRPRPIQLLPRPEPVEVAAPIPDYPPMLFIYQGKKHIIKKADGPERIEREWWIEAGEHRDYYQVEDEAGCRYWLFRSGHYTGEQSNQWFIHGFFA</sequence>
<dbReference type="AlphaFoldDB" id="A0A966DTG3"/>
<reference evidence="3" key="1">
    <citation type="submission" date="2020-01" db="EMBL/GenBank/DDBJ databases">
        <authorList>
            <person name="Seo Y.L."/>
        </authorList>
    </citation>
    <scope>NUCLEOTIDE SEQUENCE</scope>
    <source>
        <strain evidence="3">R11</strain>
    </source>
</reference>
<dbReference type="PANTHER" id="PTHR35369">
    <property type="entry name" value="BLR3025 PROTEIN-RELATED"/>
    <property type="match status" value="1"/>
</dbReference>
<evidence type="ECO:0000313" key="3">
    <source>
        <dbReference type="EMBL" id="NCD71228.1"/>
    </source>
</evidence>
<dbReference type="InterPro" id="IPR001126">
    <property type="entry name" value="UmuC"/>
</dbReference>
<comment type="caution">
    <text evidence="3">The sequence shown here is derived from an EMBL/GenBank/DDBJ whole genome shotgun (WGS) entry which is preliminary data.</text>
</comment>
<name>A0A966DTG3_9SPHI</name>
<dbReference type="InterPro" id="IPR050356">
    <property type="entry name" value="SulA_CellDiv_inhibitor"/>
</dbReference>
<dbReference type="Pfam" id="PF00817">
    <property type="entry name" value="IMS"/>
    <property type="match status" value="1"/>
</dbReference>
<protein>
    <submittedName>
        <fullName evidence="3">DNA polymerase Y family protein</fullName>
    </submittedName>
</protein>
<feature type="domain" description="UmuC" evidence="2">
    <location>
        <begin position="16"/>
        <end position="152"/>
    </location>
</feature>
<proteinExistence type="predicted"/>
<keyword evidence="1" id="KW-0227">DNA damage</keyword>
<dbReference type="Proteomes" id="UP000638732">
    <property type="component" value="Unassembled WGS sequence"/>
</dbReference>
<gene>
    <name evidence="3" type="ORF">GSY63_17810</name>
</gene>
<reference evidence="3" key="2">
    <citation type="submission" date="2020-10" db="EMBL/GenBank/DDBJ databases">
        <title>Mucilaginibacter sp. nov., isolated from soil.</title>
        <authorList>
            <person name="Jeon C.O."/>
        </authorList>
    </citation>
    <scope>NUCLEOTIDE SEQUENCE</scope>
    <source>
        <strain evidence="3">R11</strain>
    </source>
</reference>
<evidence type="ECO:0000259" key="2">
    <source>
        <dbReference type="Pfam" id="PF00817"/>
    </source>
</evidence>
<dbReference type="EMBL" id="WWEO01000044">
    <property type="protein sequence ID" value="NCD71228.1"/>
    <property type="molecule type" value="Genomic_DNA"/>
</dbReference>
<dbReference type="CDD" id="cd03468">
    <property type="entry name" value="PolY_like"/>
    <property type="match status" value="1"/>
</dbReference>
<keyword evidence="4" id="KW-1185">Reference proteome</keyword>
<evidence type="ECO:0000256" key="1">
    <source>
        <dbReference type="ARBA" id="ARBA00022763"/>
    </source>
</evidence>
<accession>A0A966DTG3</accession>